<protein>
    <submittedName>
        <fullName evidence="3">Glycosyl transferase</fullName>
    </submittedName>
</protein>
<name>A0A1B2DUZ1_9BACL</name>
<dbReference type="PANTHER" id="PTHR45947">
    <property type="entry name" value="SULFOQUINOVOSYL TRANSFERASE SQD2"/>
    <property type="match status" value="1"/>
</dbReference>
<dbReference type="GO" id="GO:0016757">
    <property type="term" value="F:glycosyltransferase activity"/>
    <property type="evidence" value="ECO:0007669"/>
    <property type="project" value="InterPro"/>
</dbReference>
<dbReference type="PANTHER" id="PTHR45947:SF14">
    <property type="entry name" value="SLL1723 PROTEIN"/>
    <property type="match status" value="1"/>
</dbReference>
<dbReference type="CDD" id="cd03801">
    <property type="entry name" value="GT4_PimA-like"/>
    <property type="match status" value="1"/>
</dbReference>
<feature type="domain" description="Glycosyl transferase family 1" evidence="1">
    <location>
        <begin position="223"/>
        <end position="380"/>
    </location>
</feature>
<proteinExistence type="predicted"/>
<dbReference type="Pfam" id="PF00534">
    <property type="entry name" value="Glycos_transf_1"/>
    <property type="match status" value="1"/>
</dbReference>
<evidence type="ECO:0000259" key="2">
    <source>
        <dbReference type="Pfam" id="PF13439"/>
    </source>
</evidence>
<dbReference type="AlphaFoldDB" id="A0A1B2DUZ1"/>
<keyword evidence="3" id="KW-0808">Transferase</keyword>
<dbReference type="SUPFAM" id="SSF53756">
    <property type="entry name" value="UDP-Glycosyltransferase/glycogen phosphorylase"/>
    <property type="match status" value="1"/>
</dbReference>
<gene>
    <name evidence="3" type="ORF">BBD41_02465</name>
</gene>
<feature type="domain" description="Glycosyltransferase subfamily 4-like N-terminal" evidence="2">
    <location>
        <begin position="15"/>
        <end position="207"/>
    </location>
</feature>
<reference evidence="3" key="1">
    <citation type="submission" date="2016-08" db="EMBL/GenBank/DDBJ databases">
        <title>Complete Genome Seqeunce of Paenibacillus sp. nov. IHBB 9852 from high altitute lake of Indian trans-Himalayas.</title>
        <authorList>
            <person name="Kiran S."/>
            <person name="Swarnkar M.K."/>
            <person name="Rana A."/>
            <person name="Tewari R."/>
            <person name="Gulati A."/>
        </authorList>
    </citation>
    <scope>NUCLEOTIDE SEQUENCE [LARGE SCALE GENOMIC DNA]</scope>
    <source>
        <strain evidence="3">IHBB 9852</strain>
    </source>
</reference>
<dbReference type="Pfam" id="PF13439">
    <property type="entry name" value="Glyco_transf_4"/>
    <property type="match status" value="1"/>
</dbReference>
<organism evidence="3">
    <name type="scientific">Paenibacillus ihbetae</name>
    <dbReference type="NCBI Taxonomy" id="1870820"/>
    <lineage>
        <taxon>Bacteria</taxon>
        <taxon>Bacillati</taxon>
        <taxon>Bacillota</taxon>
        <taxon>Bacilli</taxon>
        <taxon>Bacillales</taxon>
        <taxon>Paenibacillaceae</taxon>
        <taxon>Paenibacillus</taxon>
    </lineage>
</organism>
<dbReference type="InterPro" id="IPR050194">
    <property type="entry name" value="Glycosyltransferase_grp1"/>
</dbReference>
<dbReference type="KEGG" id="pib:BBD41_02465"/>
<dbReference type="InterPro" id="IPR028098">
    <property type="entry name" value="Glyco_trans_4-like_N"/>
</dbReference>
<evidence type="ECO:0000259" key="1">
    <source>
        <dbReference type="Pfam" id="PF00534"/>
    </source>
</evidence>
<dbReference type="Gene3D" id="3.40.50.2000">
    <property type="entry name" value="Glycogen Phosphorylase B"/>
    <property type="match status" value="2"/>
</dbReference>
<sequence>MKILLATHWLIPHLGGVWNFMQQLKQRLELLGHEVDLLGDSPDYQKIHIVNRGLELSKAELLPMLEAKLTPQAAPGMNQHDIIRNYELSRYCMELAAAYFGLDQYDIIHTQDIFAARSLGRVKPKKTPLIAHVHGSVSREMSDHFRNNPSLGVTEGSPAWRYFPAVEYHAAMSSDIMITANQWAKNILVHECGIPDYRVTVFQYGLDSAAFQAKYHAESTIQRPLGKKVIICPARLVHVKGIHVLLSALAILKQWRKDWVCWIAGDGAMRAELEAQTVQASLQHEVFFLGEQQNVPALLSQSDIFVHTCIHDNQPFSVMEAQMAGLPSVVSTTGGLPEMVTHGHTGLIVPVNDAASTAHHLNLLLTHDDYRLYLGQNARSFAQQHWSMDQMIDRILNIYYSALAQKSS</sequence>
<dbReference type="EMBL" id="CP016809">
    <property type="protein sequence ID" value="ANY71532.1"/>
    <property type="molecule type" value="Genomic_DNA"/>
</dbReference>
<dbReference type="InterPro" id="IPR001296">
    <property type="entry name" value="Glyco_trans_1"/>
</dbReference>
<accession>A0A1B2DUZ1</accession>
<evidence type="ECO:0000313" key="3">
    <source>
        <dbReference type="EMBL" id="ANY71532.1"/>
    </source>
</evidence>